<keyword evidence="2" id="KW-1185">Reference proteome</keyword>
<evidence type="ECO:0000313" key="2">
    <source>
        <dbReference type="Proteomes" id="UP000183200"/>
    </source>
</evidence>
<name>A0A1G9SG25_9SPHI</name>
<accession>A0A1G9SG25</accession>
<proteinExistence type="predicted"/>
<gene>
    <name evidence="1" type="ORF">SAMN05421820_103589</name>
</gene>
<dbReference type="AlphaFoldDB" id="A0A1G9SG25"/>
<dbReference type="Proteomes" id="UP000183200">
    <property type="component" value="Unassembled WGS sequence"/>
</dbReference>
<organism evidence="1 2">
    <name type="scientific">Pedobacter steynii</name>
    <dbReference type="NCBI Taxonomy" id="430522"/>
    <lineage>
        <taxon>Bacteria</taxon>
        <taxon>Pseudomonadati</taxon>
        <taxon>Bacteroidota</taxon>
        <taxon>Sphingobacteriia</taxon>
        <taxon>Sphingobacteriales</taxon>
        <taxon>Sphingobacteriaceae</taxon>
        <taxon>Pedobacter</taxon>
    </lineage>
</organism>
<evidence type="ECO:0000313" key="1">
    <source>
        <dbReference type="EMBL" id="SDM34446.1"/>
    </source>
</evidence>
<dbReference type="EMBL" id="FNGY01000003">
    <property type="protein sequence ID" value="SDM34446.1"/>
    <property type="molecule type" value="Genomic_DNA"/>
</dbReference>
<sequence length="36" mass="3959">MVNVGVEQSKGFKVFSAAGNLYQNLIISYKNLIKLA</sequence>
<protein>
    <submittedName>
        <fullName evidence="1">Uncharacterized protein</fullName>
    </submittedName>
</protein>
<reference evidence="2" key="1">
    <citation type="submission" date="2016-10" db="EMBL/GenBank/DDBJ databases">
        <authorList>
            <person name="Varghese N."/>
            <person name="Submissions S."/>
        </authorList>
    </citation>
    <scope>NUCLEOTIDE SEQUENCE [LARGE SCALE GENOMIC DNA]</scope>
    <source>
        <strain evidence="2">DSM 19110</strain>
    </source>
</reference>